<sequence length="29" mass="3171">EIVLLYGTDAAVFKQLLGEESRSKESSSL</sequence>
<organism evidence="1 2">
    <name type="scientific">Trifolium medium</name>
    <dbReference type="NCBI Taxonomy" id="97028"/>
    <lineage>
        <taxon>Eukaryota</taxon>
        <taxon>Viridiplantae</taxon>
        <taxon>Streptophyta</taxon>
        <taxon>Embryophyta</taxon>
        <taxon>Tracheophyta</taxon>
        <taxon>Spermatophyta</taxon>
        <taxon>Magnoliopsida</taxon>
        <taxon>eudicotyledons</taxon>
        <taxon>Gunneridae</taxon>
        <taxon>Pentapetalae</taxon>
        <taxon>rosids</taxon>
        <taxon>fabids</taxon>
        <taxon>Fabales</taxon>
        <taxon>Fabaceae</taxon>
        <taxon>Papilionoideae</taxon>
        <taxon>50 kb inversion clade</taxon>
        <taxon>NPAAA clade</taxon>
        <taxon>Hologalegina</taxon>
        <taxon>IRL clade</taxon>
        <taxon>Trifolieae</taxon>
        <taxon>Trifolium</taxon>
    </lineage>
</organism>
<proteinExistence type="predicted"/>
<evidence type="ECO:0000313" key="2">
    <source>
        <dbReference type="Proteomes" id="UP000265520"/>
    </source>
</evidence>
<reference evidence="1 2" key="1">
    <citation type="journal article" date="2018" name="Front. Plant Sci.">
        <title>Red Clover (Trifolium pratense) and Zigzag Clover (T. medium) - A Picture of Genomic Similarities and Differences.</title>
        <authorList>
            <person name="Dluhosova J."/>
            <person name="Istvanek J."/>
            <person name="Nedelnik J."/>
            <person name="Repkova J."/>
        </authorList>
    </citation>
    <scope>NUCLEOTIDE SEQUENCE [LARGE SCALE GENOMIC DNA]</scope>
    <source>
        <strain evidence="2">cv. 10/8</strain>
        <tissue evidence="1">Leaf</tissue>
    </source>
</reference>
<protein>
    <submittedName>
        <fullName evidence="1">Uncharacterized protein</fullName>
    </submittedName>
</protein>
<evidence type="ECO:0000313" key="1">
    <source>
        <dbReference type="EMBL" id="MCI36732.1"/>
    </source>
</evidence>
<feature type="non-terminal residue" evidence="1">
    <location>
        <position position="1"/>
    </location>
</feature>
<dbReference type="Proteomes" id="UP000265520">
    <property type="component" value="Unassembled WGS sequence"/>
</dbReference>
<comment type="caution">
    <text evidence="1">The sequence shown here is derived from an EMBL/GenBank/DDBJ whole genome shotgun (WGS) entry which is preliminary data.</text>
</comment>
<accession>A0A392RKL1</accession>
<dbReference type="EMBL" id="LXQA010236870">
    <property type="protein sequence ID" value="MCI36732.1"/>
    <property type="molecule type" value="Genomic_DNA"/>
</dbReference>
<dbReference type="AlphaFoldDB" id="A0A392RKL1"/>
<keyword evidence="2" id="KW-1185">Reference proteome</keyword>
<name>A0A392RKL1_9FABA</name>